<reference evidence="1" key="1">
    <citation type="submission" date="2023-05" db="EMBL/GenBank/DDBJ databases">
        <title>Nepenthes gracilis genome sequencing.</title>
        <authorList>
            <person name="Fukushima K."/>
        </authorList>
    </citation>
    <scope>NUCLEOTIDE SEQUENCE</scope>
    <source>
        <strain evidence="1">SING2019-196</strain>
    </source>
</reference>
<proteinExistence type="predicted"/>
<organism evidence="1 2">
    <name type="scientific">Nepenthes gracilis</name>
    <name type="common">Slender pitcher plant</name>
    <dbReference type="NCBI Taxonomy" id="150966"/>
    <lineage>
        <taxon>Eukaryota</taxon>
        <taxon>Viridiplantae</taxon>
        <taxon>Streptophyta</taxon>
        <taxon>Embryophyta</taxon>
        <taxon>Tracheophyta</taxon>
        <taxon>Spermatophyta</taxon>
        <taxon>Magnoliopsida</taxon>
        <taxon>eudicotyledons</taxon>
        <taxon>Gunneridae</taxon>
        <taxon>Pentapetalae</taxon>
        <taxon>Caryophyllales</taxon>
        <taxon>Nepenthaceae</taxon>
        <taxon>Nepenthes</taxon>
    </lineage>
</organism>
<dbReference type="Proteomes" id="UP001279734">
    <property type="component" value="Unassembled WGS sequence"/>
</dbReference>
<keyword evidence="2" id="KW-1185">Reference proteome</keyword>
<dbReference type="EMBL" id="BSYO01000027">
    <property type="protein sequence ID" value="GMH23980.1"/>
    <property type="molecule type" value="Genomic_DNA"/>
</dbReference>
<evidence type="ECO:0000313" key="2">
    <source>
        <dbReference type="Proteomes" id="UP001279734"/>
    </source>
</evidence>
<dbReference type="AlphaFoldDB" id="A0AAD3T6Q5"/>
<sequence>MFHLAIFSSSSLIGLLFHLHFKFISNPPERERESTRVRERKASERGGRSVIRRLNQWKVIFLFSILSYSYLHRRLRNRKVL</sequence>
<comment type="caution">
    <text evidence="1">The sequence shown here is derived from an EMBL/GenBank/DDBJ whole genome shotgun (WGS) entry which is preliminary data.</text>
</comment>
<name>A0AAD3T6Q5_NEPGR</name>
<protein>
    <submittedName>
        <fullName evidence="1">Uncharacterized protein</fullName>
    </submittedName>
</protein>
<accession>A0AAD3T6Q5</accession>
<evidence type="ECO:0000313" key="1">
    <source>
        <dbReference type="EMBL" id="GMH23980.1"/>
    </source>
</evidence>
<gene>
    <name evidence="1" type="ORF">Nepgr_025823</name>
</gene>